<keyword evidence="3 6" id="KW-0812">Transmembrane</keyword>
<evidence type="ECO:0000256" key="4">
    <source>
        <dbReference type="ARBA" id="ARBA00022989"/>
    </source>
</evidence>
<evidence type="ECO:0000256" key="2">
    <source>
        <dbReference type="ARBA" id="ARBA00022475"/>
    </source>
</evidence>
<feature type="transmembrane region" description="Helical" evidence="6">
    <location>
        <begin position="181"/>
        <end position="208"/>
    </location>
</feature>
<keyword evidence="2" id="KW-1003">Cell membrane</keyword>
<dbReference type="GO" id="GO:0022857">
    <property type="term" value="F:transmembrane transporter activity"/>
    <property type="evidence" value="ECO:0007669"/>
    <property type="project" value="InterPro"/>
</dbReference>
<keyword evidence="5 6" id="KW-0472">Membrane</keyword>
<organism evidence="7 8">
    <name type="scientific">Pseudomonas taeanensis MS-3</name>
    <dbReference type="NCBI Taxonomy" id="1395571"/>
    <lineage>
        <taxon>Bacteria</taxon>
        <taxon>Pseudomonadati</taxon>
        <taxon>Pseudomonadota</taxon>
        <taxon>Gammaproteobacteria</taxon>
        <taxon>Pseudomonadales</taxon>
        <taxon>Pseudomonadaceae</taxon>
        <taxon>Pseudomonas</taxon>
    </lineage>
</organism>
<dbReference type="eggNOG" id="COG1079">
    <property type="taxonomic scope" value="Bacteria"/>
</dbReference>
<dbReference type="GO" id="GO:0005886">
    <property type="term" value="C:plasma membrane"/>
    <property type="evidence" value="ECO:0007669"/>
    <property type="project" value="UniProtKB-SubCell"/>
</dbReference>
<dbReference type="EMBL" id="AWSQ01000001">
    <property type="protein sequence ID" value="KFX70426.1"/>
    <property type="molecule type" value="Genomic_DNA"/>
</dbReference>
<evidence type="ECO:0000256" key="3">
    <source>
        <dbReference type="ARBA" id="ARBA00022692"/>
    </source>
</evidence>
<dbReference type="STRING" id="1395571.TMS3_0100340"/>
<comment type="caution">
    <text evidence="7">The sequence shown here is derived from an EMBL/GenBank/DDBJ whole genome shotgun (WGS) entry which is preliminary data.</text>
</comment>
<feature type="transmembrane region" description="Helical" evidence="6">
    <location>
        <begin position="143"/>
        <end position="160"/>
    </location>
</feature>
<evidence type="ECO:0000256" key="5">
    <source>
        <dbReference type="ARBA" id="ARBA00023136"/>
    </source>
</evidence>
<comment type="subcellular location">
    <subcellularLocation>
        <location evidence="1">Cell inner membrane</location>
        <topology evidence="1">Multi-pass membrane protein</topology>
    </subcellularLocation>
</comment>
<dbReference type="OrthoDB" id="9792579at2"/>
<gene>
    <name evidence="7" type="ORF">TMS3_0100340</name>
</gene>
<feature type="transmembrane region" description="Helical" evidence="6">
    <location>
        <begin position="241"/>
        <end position="258"/>
    </location>
</feature>
<proteinExistence type="predicted"/>
<dbReference type="InterPro" id="IPR001851">
    <property type="entry name" value="ABC_transp_permease"/>
</dbReference>
<accession>A0A0A1YMY8</accession>
<dbReference type="AlphaFoldDB" id="A0A0A1YMY8"/>
<evidence type="ECO:0000256" key="6">
    <source>
        <dbReference type="SAM" id="Phobius"/>
    </source>
</evidence>
<sequence length="310" mass="32647">MEQSLFTSMLFATLVAGTPLIIVALGELITEKSGVLNLGAEGTMAMGAVAGFAATHYTGNPYLGVLAGMTAGALMSLLFGLLTLTLMANQVASGLALTIFGVGLSAFIGKPFESLTLQAVPAIRIPLLADIPYIGPALFNQQSLVYFSWALLGGVIWFLYKSRAGLILRAVGESPSSAHSIGYSVIGIRYLATTFGGAMSGIGGAFLSVFYTPLWVEGMVSGRGWIALALVVFATWRPLRVMAGAYLFGGVMISQLFIQGSGLQIEVPSQLLSALPYLATIIVLVLISRNQQTIRLNSPMSLGQPYRPDA</sequence>
<dbReference type="CDD" id="cd06580">
    <property type="entry name" value="TM_PBP1_transp_TpRbsC_like"/>
    <property type="match status" value="1"/>
</dbReference>
<evidence type="ECO:0000313" key="7">
    <source>
        <dbReference type="EMBL" id="KFX70426.1"/>
    </source>
</evidence>
<dbReference type="RefSeq" id="WP_025163239.1">
    <property type="nucleotide sequence ID" value="NZ_AWSQ01000001.1"/>
</dbReference>
<reference evidence="7 8" key="1">
    <citation type="journal article" date="2014" name="Genome Announc.">
        <title>Draft Genome Sequence of Petroleum Oil-Degrading Marine Bacterium Pseudomonas taeanensis Strain MS-3, Isolated from a Crude Oil-Contaminated Seashore.</title>
        <authorList>
            <person name="Lee S.Y."/>
            <person name="Kim S.H."/>
            <person name="Lee D.G."/>
            <person name="Shin S."/>
            <person name="Yun S.H."/>
            <person name="Choi C.W."/>
            <person name="Chung Y.H."/>
            <person name="Choi J.S."/>
            <person name="Kahng H.Y."/>
            <person name="Kim S.I."/>
        </authorList>
    </citation>
    <scope>NUCLEOTIDE SEQUENCE [LARGE SCALE GENOMIC DNA]</scope>
    <source>
        <strain evidence="7 8">MS-3</strain>
    </source>
</reference>
<evidence type="ECO:0000313" key="8">
    <source>
        <dbReference type="Proteomes" id="UP000030063"/>
    </source>
</evidence>
<feature type="transmembrane region" description="Helical" evidence="6">
    <location>
        <begin position="270"/>
        <end position="287"/>
    </location>
</feature>
<feature type="transmembrane region" description="Helical" evidence="6">
    <location>
        <begin position="91"/>
        <end position="108"/>
    </location>
</feature>
<protein>
    <submittedName>
        <fullName evidence="7">ABC transporter permease</fullName>
    </submittedName>
</protein>
<feature type="transmembrane region" description="Helical" evidence="6">
    <location>
        <begin position="63"/>
        <end position="84"/>
    </location>
</feature>
<feature type="transmembrane region" description="Helical" evidence="6">
    <location>
        <begin position="38"/>
        <end position="57"/>
    </location>
</feature>
<feature type="transmembrane region" description="Helical" evidence="6">
    <location>
        <begin position="6"/>
        <end position="26"/>
    </location>
</feature>
<keyword evidence="8" id="KW-1185">Reference proteome</keyword>
<evidence type="ECO:0000256" key="1">
    <source>
        <dbReference type="ARBA" id="ARBA00004429"/>
    </source>
</evidence>
<keyword evidence="4 6" id="KW-1133">Transmembrane helix</keyword>
<feature type="transmembrane region" description="Helical" evidence="6">
    <location>
        <begin position="214"/>
        <end position="234"/>
    </location>
</feature>
<dbReference type="Pfam" id="PF02653">
    <property type="entry name" value="BPD_transp_2"/>
    <property type="match status" value="1"/>
</dbReference>
<dbReference type="Proteomes" id="UP000030063">
    <property type="component" value="Unassembled WGS sequence"/>
</dbReference>
<dbReference type="PANTHER" id="PTHR43370">
    <property type="entry name" value="SUGAR ABC TRANSPORTER INTEGRAL MEMBRANE PROTEIN-RELATED"/>
    <property type="match status" value="1"/>
</dbReference>
<dbReference type="PANTHER" id="PTHR43370:SF2">
    <property type="entry name" value="ABC TRANSPORTER PERMEASE PROTEIN"/>
    <property type="match status" value="1"/>
</dbReference>
<name>A0A0A1YMY8_9PSED</name>